<proteinExistence type="predicted"/>
<dbReference type="EMBL" id="PUIB01000007">
    <property type="protein sequence ID" value="PQO40879.1"/>
    <property type="molecule type" value="Genomic_DNA"/>
</dbReference>
<evidence type="ECO:0000313" key="2">
    <source>
        <dbReference type="Proteomes" id="UP000239388"/>
    </source>
</evidence>
<protein>
    <submittedName>
        <fullName evidence="1">Uncharacterized protein</fullName>
    </submittedName>
</protein>
<dbReference type="RefSeq" id="WP_146118494.1">
    <property type="nucleotide sequence ID" value="NZ_PUIB01000007.1"/>
</dbReference>
<name>A0A2S8G8X0_9BACT</name>
<gene>
    <name evidence="1" type="ORF">C5Y98_04685</name>
</gene>
<evidence type="ECO:0000313" key="1">
    <source>
        <dbReference type="EMBL" id="PQO40879.1"/>
    </source>
</evidence>
<dbReference type="OrthoDB" id="304138at2"/>
<dbReference type="AlphaFoldDB" id="A0A2S8G8X0"/>
<comment type="caution">
    <text evidence="1">The sequence shown here is derived from an EMBL/GenBank/DDBJ whole genome shotgun (WGS) entry which is preliminary data.</text>
</comment>
<dbReference type="Proteomes" id="UP000239388">
    <property type="component" value="Unassembled WGS sequence"/>
</dbReference>
<accession>A0A2S8G8X0</accession>
<sequence length="192" mass="21747">MRRGSRFDLDRIPAQLLQFLPNGNYVTPWKRDSVMMSMRTTLAAVLAMLAFINWERPAIVQAPAELSVLITAHLLEQRPGVKNPIKMGEMTVIASEGRFSYMSGGEIPSKLSQDKLQFGTIAKGTVTRQKNSRFMLDMTYSLGEQPPQPEETELVTSQTLRLRTLFKDGETKKFRFSKSQSCEIKLQKMGDL</sequence>
<organism evidence="1 2">
    <name type="scientific">Blastopirellula marina</name>
    <dbReference type="NCBI Taxonomy" id="124"/>
    <lineage>
        <taxon>Bacteria</taxon>
        <taxon>Pseudomonadati</taxon>
        <taxon>Planctomycetota</taxon>
        <taxon>Planctomycetia</taxon>
        <taxon>Pirellulales</taxon>
        <taxon>Pirellulaceae</taxon>
        <taxon>Blastopirellula</taxon>
    </lineage>
</organism>
<reference evidence="1 2" key="1">
    <citation type="submission" date="2018-02" db="EMBL/GenBank/DDBJ databases">
        <title>Comparative genomes isolates from brazilian mangrove.</title>
        <authorList>
            <person name="Araujo J.E."/>
            <person name="Taketani R.G."/>
            <person name="Silva M.C.P."/>
            <person name="Loureco M.V."/>
            <person name="Andreote F.D."/>
        </authorList>
    </citation>
    <scope>NUCLEOTIDE SEQUENCE [LARGE SCALE GENOMIC DNA]</scope>
    <source>
        <strain evidence="1 2">NAP PRIS-MGV</strain>
    </source>
</reference>